<evidence type="ECO:0000313" key="3">
    <source>
        <dbReference type="Proteomes" id="UP001198151"/>
    </source>
</evidence>
<name>A0ABS8FUY9_9FIRM</name>
<accession>A0ABS8FUY9</accession>
<evidence type="ECO:0000259" key="1">
    <source>
        <dbReference type="PROSITE" id="PS51186"/>
    </source>
</evidence>
<dbReference type="InterPro" id="IPR000182">
    <property type="entry name" value="GNAT_dom"/>
</dbReference>
<dbReference type="EMBL" id="JAJEQX010000007">
    <property type="protein sequence ID" value="MCC2253866.1"/>
    <property type="molecule type" value="Genomic_DNA"/>
</dbReference>
<dbReference type="PANTHER" id="PTHR43451">
    <property type="entry name" value="ACETYLTRANSFERASE (GNAT) FAMILY PROTEIN"/>
    <property type="match status" value="1"/>
</dbReference>
<gene>
    <name evidence="2" type="ORF">LKD70_05365</name>
</gene>
<evidence type="ECO:0000313" key="2">
    <source>
        <dbReference type="EMBL" id="MCC2253866.1"/>
    </source>
</evidence>
<dbReference type="Gene3D" id="3.40.630.30">
    <property type="match status" value="1"/>
</dbReference>
<proteinExistence type="predicted"/>
<dbReference type="PROSITE" id="PS51186">
    <property type="entry name" value="GNAT"/>
    <property type="match status" value="1"/>
</dbReference>
<dbReference type="InterPro" id="IPR052564">
    <property type="entry name" value="N-acetyltrans/Recomb-assoc"/>
</dbReference>
<organism evidence="2 3">
    <name type="scientific">Ruminococcus turbiniformis</name>
    <dbReference type="NCBI Taxonomy" id="2881258"/>
    <lineage>
        <taxon>Bacteria</taxon>
        <taxon>Bacillati</taxon>
        <taxon>Bacillota</taxon>
        <taxon>Clostridia</taxon>
        <taxon>Eubacteriales</taxon>
        <taxon>Oscillospiraceae</taxon>
        <taxon>Ruminococcus</taxon>
    </lineage>
</organism>
<dbReference type="SUPFAM" id="SSF55729">
    <property type="entry name" value="Acyl-CoA N-acyltransferases (Nat)"/>
    <property type="match status" value="1"/>
</dbReference>
<dbReference type="InterPro" id="IPR016181">
    <property type="entry name" value="Acyl_CoA_acyltransferase"/>
</dbReference>
<sequence length="165" mass="18907">MTGEGYLWRYERAVTDDTDKITELVSETIRTVYPQYYPSGVVEFFCLLHRRDQIEKDIQEGNVRVLRSCGKIIGTGTLNGHHITRVFVMPEHQHQGCGTYIMHELEREIGEKYSSAVLDASLPASCLYEKMGYCTVRHERIKAAEDAVLAYEVMEKNCVIILLTN</sequence>
<dbReference type="PANTHER" id="PTHR43451:SF1">
    <property type="entry name" value="ACETYLTRANSFERASE"/>
    <property type="match status" value="1"/>
</dbReference>
<dbReference type="Proteomes" id="UP001198151">
    <property type="component" value="Unassembled WGS sequence"/>
</dbReference>
<dbReference type="RefSeq" id="WP_227707010.1">
    <property type="nucleotide sequence ID" value="NZ_JAJEQX010000007.1"/>
</dbReference>
<reference evidence="2 3" key="1">
    <citation type="submission" date="2021-10" db="EMBL/GenBank/DDBJ databases">
        <title>Anaerobic single-cell dispensing facilitates the cultivation of human gut bacteria.</title>
        <authorList>
            <person name="Afrizal A."/>
        </authorList>
    </citation>
    <scope>NUCLEOTIDE SEQUENCE [LARGE SCALE GENOMIC DNA]</scope>
    <source>
        <strain evidence="2 3">CLA-AA-H200</strain>
    </source>
</reference>
<feature type="domain" description="N-acetyltransferase" evidence="1">
    <location>
        <begin position="16"/>
        <end position="155"/>
    </location>
</feature>
<comment type="caution">
    <text evidence="2">The sequence shown here is derived from an EMBL/GenBank/DDBJ whole genome shotgun (WGS) entry which is preliminary data.</text>
</comment>
<protein>
    <submittedName>
        <fullName evidence="2">GNAT family N-acetyltransferase</fullName>
    </submittedName>
</protein>
<dbReference type="CDD" id="cd04301">
    <property type="entry name" value="NAT_SF"/>
    <property type="match status" value="1"/>
</dbReference>
<keyword evidence="3" id="KW-1185">Reference proteome</keyword>
<dbReference type="Pfam" id="PF13673">
    <property type="entry name" value="Acetyltransf_10"/>
    <property type="match status" value="1"/>
</dbReference>